<dbReference type="PATRIC" id="fig|1423790.3.peg.449"/>
<dbReference type="STRING" id="1423790.BN53_07140"/>
<feature type="region of interest" description="Disordered" evidence="1">
    <location>
        <begin position="108"/>
        <end position="130"/>
    </location>
</feature>
<organism evidence="3 4">
    <name type="scientific">Lactobacillus pasteurii DSM 23907 = CRBIP 24.76</name>
    <dbReference type="NCBI Taxonomy" id="1423790"/>
    <lineage>
        <taxon>Bacteria</taxon>
        <taxon>Bacillati</taxon>
        <taxon>Bacillota</taxon>
        <taxon>Bacilli</taxon>
        <taxon>Lactobacillales</taxon>
        <taxon>Lactobacillaceae</taxon>
        <taxon>Lactobacillus</taxon>
    </lineage>
</organism>
<evidence type="ECO:0000313" key="3">
    <source>
        <dbReference type="EMBL" id="CCI85852.1"/>
    </source>
</evidence>
<evidence type="ECO:0000256" key="2">
    <source>
        <dbReference type="SAM" id="Phobius"/>
    </source>
</evidence>
<comment type="caution">
    <text evidence="3">The sequence shown here is derived from an EMBL/GenBank/DDBJ whole genome shotgun (WGS) entry which is preliminary data.</text>
</comment>
<protein>
    <submittedName>
        <fullName evidence="3">Integral membrane protein</fullName>
    </submittedName>
</protein>
<evidence type="ECO:0000256" key="1">
    <source>
        <dbReference type="SAM" id="MobiDB-lite"/>
    </source>
</evidence>
<proteinExistence type="predicted"/>
<keyword evidence="2" id="KW-1133">Transmembrane helix</keyword>
<gene>
    <name evidence="3" type="ORF">BN53_07140</name>
</gene>
<keyword evidence="2" id="KW-0472">Membrane</keyword>
<keyword evidence="2" id="KW-0812">Transmembrane</keyword>
<sequence length="130" mass="15252">MIFVACGGLLMVVGLLWLISPAKTPNRIYGYLSYLAQVNQDSFKFAQKWASYYNILFGGIQFVLGLIIHFLNWDRYFLVWLLTFYLFIIFPIIATEKKLKVFLEKRGNLPPDYVEPDKVKKTRTKGFRDK</sequence>
<dbReference type="EMBL" id="CAKD01000024">
    <property type="protein sequence ID" value="CCI85852.1"/>
    <property type="molecule type" value="Genomic_DNA"/>
</dbReference>
<dbReference type="AlphaFoldDB" id="I7J0Q6"/>
<evidence type="ECO:0000313" key="4">
    <source>
        <dbReference type="Proteomes" id="UP000009311"/>
    </source>
</evidence>
<feature type="transmembrane region" description="Helical" evidence="2">
    <location>
        <begin position="52"/>
        <end position="71"/>
    </location>
</feature>
<keyword evidence="4" id="KW-1185">Reference proteome</keyword>
<dbReference type="RefSeq" id="WP_009560413.1">
    <property type="nucleotide sequence ID" value="NZ_AYZN01000001.1"/>
</dbReference>
<accession>I7J0Q6</accession>
<feature type="transmembrane region" description="Helical" evidence="2">
    <location>
        <begin position="76"/>
        <end position="94"/>
    </location>
</feature>
<feature type="compositionally biased region" description="Basic residues" evidence="1">
    <location>
        <begin position="120"/>
        <end position="130"/>
    </location>
</feature>
<dbReference type="Proteomes" id="UP000009311">
    <property type="component" value="Unassembled WGS sequence"/>
</dbReference>
<dbReference type="eggNOG" id="ENOG502ZY3R">
    <property type="taxonomic scope" value="Bacteria"/>
</dbReference>
<name>I7J0Q6_9LACO</name>
<dbReference type="OrthoDB" id="2312248at2"/>
<reference evidence="3 4" key="1">
    <citation type="submission" date="2012-06" db="EMBL/GenBank/DDBJ databases">
        <title>Draft Genome Sequence of Lactobacillus pasteurii CRBIP 24.76T.</title>
        <authorList>
            <person name="Cousin S."/>
            <person name="Bouchier C."/>
            <person name="Loux V."/>
            <person name="Ma L."/>
            <person name="Creno S."/>
            <person name="Bizet C."/>
            <person name="Clermont D."/>
        </authorList>
    </citation>
    <scope>NUCLEOTIDE SEQUENCE [LARGE SCALE GENOMIC DNA]</scope>
    <source>
        <strain evidence="4">CRBIP 24.76T</strain>
    </source>
</reference>